<evidence type="ECO:0000256" key="1">
    <source>
        <dbReference type="ARBA" id="ARBA00010587"/>
    </source>
</evidence>
<dbReference type="GO" id="GO:0046872">
    <property type="term" value="F:metal ion binding"/>
    <property type="evidence" value="ECO:0007669"/>
    <property type="project" value="UniProtKB-KW"/>
</dbReference>
<dbReference type="AlphaFoldDB" id="A0A7S0JH62"/>
<protein>
    <recommendedName>
        <fullName evidence="5">Hemerythrin-like domain-containing protein</fullName>
    </recommendedName>
</protein>
<keyword evidence="2" id="KW-0479">Metal-binding</keyword>
<evidence type="ECO:0008006" key="5">
    <source>
        <dbReference type="Google" id="ProtNLM"/>
    </source>
</evidence>
<dbReference type="Gene3D" id="1.20.120.50">
    <property type="entry name" value="Hemerythrin-like"/>
    <property type="match status" value="1"/>
</dbReference>
<proteinExistence type="inferred from homology"/>
<reference evidence="4" key="1">
    <citation type="submission" date="2021-01" db="EMBL/GenBank/DDBJ databases">
        <authorList>
            <person name="Corre E."/>
            <person name="Pelletier E."/>
            <person name="Niang G."/>
            <person name="Scheremetjew M."/>
            <person name="Finn R."/>
            <person name="Kale V."/>
            <person name="Holt S."/>
            <person name="Cochrane G."/>
            <person name="Meng A."/>
            <person name="Brown T."/>
            <person name="Cohen L."/>
        </authorList>
    </citation>
    <scope>NUCLEOTIDE SEQUENCE</scope>
    <source>
        <strain evidence="4">RCC1130</strain>
    </source>
</reference>
<keyword evidence="3" id="KW-0408">Iron</keyword>
<organism evidence="4">
    <name type="scientific">Calcidiscus leptoporus</name>
    <dbReference type="NCBI Taxonomy" id="127549"/>
    <lineage>
        <taxon>Eukaryota</taxon>
        <taxon>Haptista</taxon>
        <taxon>Haptophyta</taxon>
        <taxon>Prymnesiophyceae</taxon>
        <taxon>Coccolithales</taxon>
        <taxon>Calcidiscaceae</taxon>
        <taxon>Calcidiscus</taxon>
    </lineage>
</organism>
<evidence type="ECO:0000313" key="4">
    <source>
        <dbReference type="EMBL" id="CAD8551491.1"/>
    </source>
</evidence>
<name>A0A7S0JH62_9EUKA</name>
<dbReference type="EMBL" id="HBER01053640">
    <property type="protein sequence ID" value="CAD8551491.1"/>
    <property type="molecule type" value="Transcribed_RNA"/>
</dbReference>
<dbReference type="InterPro" id="IPR035938">
    <property type="entry name" value="Hemerythrin-like_sf"/>
</dbReference>
<accession>A0A7S0JH62</accession>
<dbReference type="SUPFAM" id="SSF47188">
    <property type="entry name" value="Hemerythrin-like"/>
    <property type="match status" value="1"/>
</dbReference>
<gene>
    <name evidence="4" type="ORF">CLEP1334_LOCUS26781</name>
</gene>
<evidence type="ECO:0000256" key="2">
    <source>
        <dbReference type="ARBA" id="ARBA00022723"/>
    </source>
</evidence>
<evidence type="ECO:0000256" key="3">
    <source>
        <dbReference type="ARBA" id="ARBA00023004"/>
    </source>
</evidence>
<comment type="similarity">
    <text evidence="1">Belongs to the hemerythrin family.</text>
</comment>
<sequence length="277" mass="29653">MDAWAASYGSAAAFVCVSCAGPHLATQFGNQLRLRHCHNTWVDEDEMPAWGQLGCNGFIVLDGSHSVVCRASPAFLEVREAAFRHVETLLDALIGSKAVPQLSSGRVDPAVGGKCAEVRFGEDEEVEAEEGARKRQATTDSSAIKVPSVKVAVLDEEHAECEAALALLAERQDAEALRTLLSAYEKHFAHEEALLDAHLYEEAGAAAGGFSAAAGQRRSHFADHKRLLAELDGALQAANDLVPARFVDAVLRSFEQHANMYDTTYAEPLARALAAAA</sequence>